<dbReference type="GO" id="GO:0004113">
    <property type="term" value="F:2',3'-cyclic-nucleotide 3'-phosphodiesterase activity"/>
    <property type="evidence" value="ECO:0007669"/>
    <property type="project" value="InterPro"/>
</dbReference>
<feature type="short sequence motif" description="HXTX 2" evidence="2">
    <location>
        <begin position="131"/>
        <end position="134"/>
    </location>
</feature>
<reference evidence="7 8" key="1">
    <citation type="submission" date="2017-09" db="EMBL/GenBank/DDBJ databases">
        <title>Depth-based differentiation of microbial function through sediment-hosted aquifers and enrichment of novel symbionts in the deep terrestrial subsurface.</title>
        <authorList>
            <person name="Probst A.J."/>
            <person name="Ladd B."/>
            <person name="Jarett J.K."/>
            <person name="Geller-Mcgrath D.E."/>
            <person name="Sieber C.M."/>
            <person name="Emerson J.B."/>
            <person name="Anantharaman K."/>
            <person name="Thomas B.C."/>
            <person name="Malmstrom R."/>
            <person name="Stieglmeier M."/>
            <person name="Klingl A."/>
            <person name="Woyke T."/>
            <person name="Ryan C.M."/>
            <person name="Banfield J.F."/>
        </authorList>
    </citation>
    <scope>NUCLEOTIDE SEQUENCE [LARGE SCALE GENOMIC DNA]</scope>
    <source>
        <strain evidence="5">CG_4_10_14_3_um_filter_34_13</strain>
        <strain evidence="6">CG_4_9_14_3_um_filter_33_16</strain>
    </source>
</reference>
<dbReference type="EMBL" id="PFTV01000136">
    <property type="protein sequence ID" value="PJB56270.1"/>
    <property type="molecule type" value="Genomic_DNA"/>
</dbReference>
<dbReference type="Gene3D" id="3.90.1140.10">
    <property type="entry name" value="Cyclic phosphodiesterase"/>
    <property type="match status" value="1"/>
</dbReference>
<evidence type="ECO:0000313" key="7">
    <source>
        <dbReference type="Proteomes" id="UP000228560"/>
    </source>
</evidence>
<protein>
    <recommendedName>
        <fullName evidence="2">RNA 2',3'-cyclic phosphodiesterase</fullName>
        <shortName evidence="2">RNA 2',3'-CPDase</shortName>
        <ecNumber evidence="2">3.1.4.58</ecNumber>
    </recommendedName>
</protein>
<dbReference type="SUPFAM" id="SSF55144">
    <property type="entry name" value="LigT-like"/>
    <property type="match status" value="1"/>
</dbReference>
<dbReference type="InterPro" id="IPR004175">
    <property type="entry name" value="RNA_CPDase"/>
</dbReference>
<evidence type="ECO:0000256" key="1">
    <source>
        <dbReference type="ARBA" id="ARBA00022801"/>
    </source>
</evidence>
<evidence type="ECO:0000259" key="3">
    <source>
        <dbReference type="Pfam" id="PF02834"/>
    </source>
</evidence>
<dbReference type="Pfam" id="PF02834">
    <property type="entry name" value="LigT_PEase"/>
    <property type="match status" value="2"/>
</dbReference>
<feature type="active site" description="Proton acceptor" evidence="2">
    <location>
        <position position="131"/>
    </location>
</feature>
<comment type="function">
    <text evidence="2">Hydrolyzes RNA 2',3'-cyclic phosphodiester to an RNA 2'-phosphomonoester.</text>
</comment>
<dbReference type="PANTHER" id="PTHR35561">
    <property type="entry name" value="RNA 2',3'-CYCLIC PHOSPHODIESTERASE"/>
    <property type="match status" value="1"/>
</dbReference>
<dbReference type="InterPro" id="IPR009097">
    <property type="entry name" value="Cyclic_Pdiesterase"/>
</dbReference>
<dbReference type="RefSeq" id="WP_406606895.1">
    <property type="nucleotide sequence ID" value="NZ_PFKO01000067.1"/>
</dbReference>
<dbReference type="NCBIfam" id="TIGR02258">
    <property type="entry name" value="2_5_ligase"/>
    <property type="match status" value="1"/>
</dbReference>
<evidence type="ECO:0000256" key="2">
    <source>
        <dbReference type="HAMAP-Rule" id="MF_01940"/>
    </source>
</evidence>
<comment type="caution">
    <text evidence="5">The sequence shown here is derived from an EMBL/GenBank/DDBJ whole genome shotgun (WGS) entry which is preliminary data.</text>
</comment>
<accession>A0A2M7PSK5</accession>
<evidence type="ECO:0000313" key="6">
    <source>
        <dbReference type="EMBL" id="PJB56270.1"/>
    </source>
</evidence>
<keyword evidence="1 2" id="KW-0378">Hydrolase</keyword>
<organism evidence="5 8">
    <name type="scientific">Candidatus Infernicultor aquiphilus</name>
    <dbReference type="NCBI Taxonomy" id="1805029"/>
    <lineage>
        <taxon>Bacteria</taxon>
        <taxon>Pseudomonadati</taxon>
        <taxon>Atribacterota</taxon>
        <taxon>Candidatus Phoenicimicrobiia</taxon>
        <taxon>Candidatus Pheonicimicrobiales</taxon>
        <taxon>Candidatus Phoenicimicrobiaceae</taxon>
        <taxon>Candidatus Infernicultor</taxon>
    </lineage>
</organism>
<dbReference type="GO" id="GO:0008664">
    <property type="term" value="F:RNA 2',3'-cyclic 3'-phosphodiesterase activity"/>
    <property type="evidence" value="ECO:0007669"/>
    <property type="project" value="UniProtKB-EC"/>
</dbReference>
<comment type="catalytic activity">
    <reaction evidence="2">
        <text>a 3'-end 2',3'-cyclophospho-ribonucleotide-RNA + H2O = a 3'-end 2'-phospho-ribonucleotide-RNA + H(+)</text>
        <dbReference type="Rhea" id="RHEA:11828"/>
        <dbReference type="Rhea" id="RHEA-COMP:10464"/>
        <dbReference type="Rhea" id="RHEA-COMP:17353"/>
        <dbReference type="ChEBI" id="CHEBI:15377"/>
        <dbReference type="ChEBI" id="CHEBI:15378"/>
        <dbReference type="ChEBI" id="CHEBI:83064"/>
        <dbReference type="ChEBI" id="CHEBI:173113"/>
        <dbReference type="EC" id="3.1.4.58"/>
    </reaction>
</comment>
<proteinExistence type="inferred from homology"/>
<feature type="domain" description="Phosphoesterase HXTX" evidence="3">
    <location>
        <begin position="100"/>
        <end position="179"/>
    </location>
</feature>
<reference evidence="4" key="2">
    <citation type="submission" date="2017-09" db="EMBL/GenBank/DDBJ databases">
        <title>Depth-based differentiation of microbial function through sediment-hosted aquifers and enrichment of novel symbionts in the deep terrestrial subsurface.</title>
        <authorList>
            <person name="Probst A.J."/>
            <person name="Ladd B."/>
            <person name="Jarett J.K."/>
            <person name="Geller-Mcgrath D.E."/>
            <person name="Sieber C.M.K."/>
            <person name="Emerson J.B."/>
            <person name="Anantharaman K."/>
            <person name="Thomas B.C."/>
            <person name="Malmstrom R."/>
            <person name="Stieglmeier M."/>
            <person name="Klingl A."/>
            <person name="Woyke T."/>
            <person name="Ryan C.M."/>
            <person name="Banfield J.F."/>
        </authorList>
    </citation>
    <scope>NUCLEOTIDE SEQUENCE</scope>
    <source>
        <strain evidence="4">CG_4_8_14_3_um_filter_34_18</strain>
    </source>
</reference>
<dbReference type="EMBL" id="PFIP01000172">
    <property type="protein sequence ID" value="PIX33258.1"/>
    <property type="molecule type" value="Genomic_DNA"/>
</dbReference>
<accession>A0A2M8CB34</accession>
<dbReference type="Proteomes" id="UP000231493">
    <property type="component" value="Unassembled WGS sequence"/>
</dbReference>
<sequence>MEKIRIFIAINLDPEIKKYLTSLQNNLNVPESKIKWVEKNNLHLTIKFLGFISLKQIELIKAGLKEITNQYNPFLIQLSSDIGVFPNYKMPRIIWVGIREGMNELKELYNYIEVNLFKKGFPRENKDFSNHITIGRVKSIQDKNNFIPLLKSINIKTLSQKVNSIEIMESKLTPNGPIYNITAKFPLLKQ</sequence>
<dbReference type="EC" id="3.1.4.58" evidence="2"/>
<comment type="similarity">
    <text evidence="2">Belongs to the 2H phosphoesterase superfamily. ThpR family.</text>
</comment>
<feature type="short sequence motif" description="HXTX 1" evidence="2">
    <location>
        <begin position="43"/>
        <end position="46"/>
    </location>
</feature>
<dbReference type="Proteomes" id="UP000228560">
    <property type="component" value="Unassembled WGS sequence"/>
</dbReference>
<name>A0A2M7PSK5_9BACT</name>
<dbReference type="InterPro" id="IPR014051">
    <property type="entry name" value="Phosphoesterase_HXTX"/>
</dbReference>
<dbReference type="EMBL" id="PFKO01000067">
    <property type="protein sequence ID" value="PIY33545.1"/>
    <property type="molecule type" value="Genomic_DNA"/>
</dbReference>
<accession>A0A2M7K539</accession>
<dbReference type="Proteomes" id="UP000230646">
    <property type="component" value="Unassembled WGS sequence"/>
</dbReference>
<evidence type="ECO:0000313" key="8">
    <source>
        <dbReference type="Proteomes" id="UP000230646"/>
    </source>
</evidence>
<dbReference type="PANTHER" id="PTHR35561:SF1">
    <property type="entry name" value="RNA 2',3'-CYCLIC PHOSPHODIESTERASE"/>
    <property type="match status" value="1"/>
</dbReference>
<feature type="domain" description="Phosphoesterase HXTX" evidence="3">
    <location>
        <begin position="12"/>
        <end position="95"/>
    </location>
</feature>
<dbReference type="AlphaFoldDB" id="A0A2M7PSK5"/>
<evidence type="ECO:0000313" key="5">
    <source>
        <dbReference type="EMBL" id="PIY33545.1"/>
    </source>
</evidence>
<dbReference type="HAMAP" id="MF_01940">
    <property type="entry name" value="RNA_CPDase"/>
    <property type="match status" value="1"/>
</dbReference>
<evidence type="ECO:0000313" key="4">
    <source>
        <dbReference type="EMBL" id="PIX33258.1"/>
    </source>
</evidence>
<feature type="active site" description="Proton donor" evidence="2">
    <location>
        <position position="43"/>
    </location>
</feature>
<gene>
    <name evidence="6" type="ORF">CO097_05680</name>
    <name evidence="5" type="ORF">COZ07_01805</name>
    <name evidence="4" type="ORF">COZ58_08295</name>
</gene>